<protein>
    <submittedName>
        <fullName evidence="2">Uncharacterized protein</fullName>
    </submittedName>
</protein>
<dbReference type="HOGENOM" id="CLU_1042390_0_0_1"/>
<evidence type="ECO:0000256" key="1">
    <source>
        <dbReference type="SAM" id="SignalP"/>
    </source>
</evidence>
<proteinExistence type="predicted"/>
<keyword evidence="3" id="KW-1185">Reference proteome</keyword>
<evidence type="ECO:0000313" key="2">
    <source>
        <dbReference type="EMBL" id="KIJ37448.1"/>
    </source>
</evidence>
<dbReference type="EMBL" id="KN837169">
    <property type="protein sequence ID" value="KIJ37448.1"/>
    <property type="molecule type" value="Genomic_DNA"/>
</dbReference>
<name>A0A0C9U3N2_SPHS4</name>
<keyword evidence="1" id="KW-0732">Signal</keyword>
<organism evidence="2 3">
    <name type="scientific">Sphaerobolus stellatus (strain SS14)</name>
    <dbReference type="NCBI Taxonomy" id="990650"/>
    <lineage>
        <taxon>Eukaryota</taxon>
        <taxon>Fungi</taxon>
        <taxon>Dikarya</taxon>
        <taxon>Basidiomycota</taxon>
        <taxon>Agaricomycotina</taxon>
        <taxon>Agaricomycetes</taxon>
        <taxon>Phallomycetidae</taxon>
        <taxon>Geastrales</taxon>
        <taxon>Sphaerobolaceae</taxon>
        <taxon>Sphaerobolus</taxon>
    </lineage>
</organism>
<feature type="chain" id="PRO_5002214102" evidence="1">
    <location>
        <begin position="24"/>
        <end position="292"/>
    </location>
</feature>
<feature type="signal peptide" evidence="1">
    <location>
        <begin position="1"/>
        <end position="23"/>
    </location>
</feature>
<gene>
    <name evidence="2" type="ORF">M422DRAFT_260124</name>
</gene>
<reference evidence="2 3" key="1">
    <citation type="submission" date="2014-06" db="EMBL/GenBank/DDBJ databases">
        <title>Evolutionary Origins and Diversification of the Mycorrhizal Mutualists.</title>
        <authorList>
            <consortium name="DOE Joint Genome Institute"/>
            <consortium name="Mycorrhizal Genomics Consortium"/>
            <person name="Kohler A."/>
            <person name="Kuo A."/>
            <person name="Nagy L.G."/>
            <person name="Floudas D."/>
            <person name="Copeland A."/>
            <person name="Barry K.W."/>
            <person name="Cichocki N."/>
            <person name="Veneault-Fourrey C."/>
            <person name="LaButti K."/>
            <person name="Lindquist E.A."/>
            <person name="Lipzen A."/>
            <person name="Lundell T."/>
            <person name="Morin E."/>
            <person name="Murat C."/>
            <person name="Riley R."/>
            <person name="Ohm R."/>
            <person name="Sun H."/>
            <person name="Tunlid A."/>
            <person name="Henrissat B."/>
            <person name="Grigoriev I.V."/>
            <person name="Hibbett D.S."/>
            <person name="Martin F."/>
        </authorList>
    </citation>
    <scope>NUCLEOTIDE SEQUENCE [LARGE SCALE GENOMIC DNA]</scope>
    <source>
        <strain evidence="2 3">SS14</strain>
    </source>
</reference>
<evidence type="ECO:0000313" key="3">
    <source>
        <dbReference type="Proteomes" id="UP000054279"/>
    </source>
</evidence>
<sequence length="292" mass="30967">MLFSSIVGSLLGLCSLLIPTVWAQPGPFDPTGFNFVGRIDSMTLNTTGGILAGGSITVDGITIVVPENLLVTLPSIAVAWSELFSASGQPLLPRFGQVSWDVNVFGNLINDEYIAGLIYIVQDSTQILQGYISAIDLDTGIFTVGMNANAPPNTGFKLILNDPLGVFGRPYTDNPLWTVDPVNPSIRSVTGFPLCIPRNSSDPLCSDVNRPKDTDGNFLTTFTFPDPATVQAGDPDPHLMVPLHVGDFVTFSATDVGNGLFAVYSLNANLGIFTAPGTKPVGNYSLVAFLPN</sequence>
<dbReference type="Proteomes" id="UP000054279">
    <property type="component" value="Unassembled WGS sequence"/>
</dbReference>
<dbReference type="AlphaFoldDB" id="A0A0C9U3N2"/>
<accession>A0A0C9U3N2</accession>
<dbReference type="OrthoDB" id="2129641at2759"/>